<name>A0ABS2RFQ6_9ACTN</name>
<reference evidence="1 2" key="1">
    <citation type="submission" date="2021-01" db="EMBL/GenBank/DDBJ databases">
        <title>Sequencing the genomes of 1000 actinobacteria strains.</title>
        <authorList>
            <person name="Klenk H.-P."/>
        </authorList>
    </citation>
    <scope>NUCLEOTIDE SEQUENCE [LARGE SCALE GENOMIC DNA]</scope>
    <source>
        <strain evidence="1 2">DSM 18662</strain>
    </source>
</reference>
<dbReference type="EMBL" id="JAFBCF010000001">
    <property type="protein sequence ID" value="MBM7797573.1"/>
    <property type="molecule type" value="Genomic_DNA"/>
</dbReference>
<sequence>MITYEYKFVRLGEGRGSAIFGVRARKVKAYQSVVEEHAQQGWRLVQVFAPGMAIYGAAKYYELIFERERGAADTAP</sequence>
<organism evidence="1 2">
    <name type="scientific">Microlunatus panaciterrae</name>
    <dbReference type="NCBI Taxonomy" id="400768"/>
    <lineage>
        <taxon>Bacteria</taxon>
        <taxon>Bacillati</taxon>
        <taxon>Actinomycetota</taxon>
        <taxon>Actinomycetes</taxon>
        <taxon>Propionibacteriales</taxon>
        <taxon>Propionibacteriaceae</taxon>
        <taxon>Microlunatus</taxon>
    </lineage>
</organism>
<evidence type="ECO:0000313" key="2">
    <source>
        <dbReference type="Proteomes" id="UP000704762"/>
    </source>
</evidence>
<dbReference type="RefSeq" id="WP_204916238.1">
    <property type="nucleotide sequence ID" value="NZ_BAAAQP010000011.1"/>
</dbReference>
<dbReference type="InterPro" id="IPR025234">
    <property type="entry name" value="YjzH-like"/>
</dbReference>
<proteinExistence type="predicted"/>
<comment type="caution">
    <text evidence="1">The sequence shown here is derived from an EMBL/GenBank/DDBJ whole genome shotgun (WGS) entry which is preliminary data.</text>
</comment>
<evidence type="ECO:0000313" key="1">
    <source>
        <dbReference type="EMBL" id="MBM7797573.1"/>
    </source>
</evidence>
<gene>
    <name evidence="1" type="ORF">JOE57_000494</name>
</gene>
<accession>A0ABS2RFQ6</accession>
<dbReference type="Proteomes" id="UP000704762">
    <property type="component" value="Unassembled WGS sequence"/>
</dbReference>
<dbReference type="Pfam" id="PF13783">
    <property type="entry name" value="DUF4177"/>
    <property type="match status" value="1"/>
</dbReference>
<evidence type="ECO:0008006" key="3">
    <source>
        <dbReference type="Google" id="ProtNLM"/>
    </source>
</evidence>
<protein>
    <recommendedName>
        <fullName evidence="3">DUF4177 domain-containing protein</fullName>
    </recommendedName>
</protein>
<keyword evidence="2" id="KW-1185">Reference proteome</keyword>